<reference evidence="4 5" key="1">
    <citation type="journal article" date="2013" name="Genome Biol.">
        <title>Genome of Acanthamoeba castellanii highlights extensive lateral gene transfer and early evolution of tyrosine kinase signaling.</title>
        <authorList>
            <person name="Clarke M."/>
            <person name="Lohan A.J."/>
            <person name="Liu B."/>
            <person name="Lagkouvardos I."/>
            <person name="Roy S."/>
            <person name="Zafar N."/>
            <person name="Bertelli C."/>
            <person name="Schilde C."/>
            <person name="Kianianmomeni A."/>
            <person name="Burglin T.R."/>
            <person name="Frech C."/>
            <person name="Turcotte B."/>
            <person name="Kopec K.O."/>
            <person name="Synnott J.M."/>
            <person name="Choo C."/>
            <person name="Paponov I."/>
            <person name="Finkler A."/>
            <person name="Soon Heng Tan C."/>
            <person name="Hutchins A.P."/>
            <person name="Weinmeier T."/>
            <person name="Rattei T."/>
            <person name="Chu J.S."/>
            <person name="Gimenez G."/>
            <person name="Irimia M."/>
            <person name="Rigden D.J."/>
            <person name="Fitzpatrick D.A."/>
            <person name="Lorenzo-Morales J."/>
            <person name="Bateman A."/>
            <person name="Chiu C.H."/>
            <person name="Tang P."/>
            <person name="Hegemann P."/>
            <person name="Fromm H."/>
            <person name="Raoult D."/>
            <person name="Greub G."/>
            <person name="Miranda-Saavedra D."/>
            <person name="Chen N."/>
            <person name="Nash P."/>
            <person name="Ginger M.L."/>
            <person name="Horn M."/>
            <person name="Schaap P."/>
            <person name="Caler L."/>
            <person name="Loftus B."/>
        </authorList>
    </citation>
    <scope>NUCLEOTIDE SEQUENCE [LARGE SCALE GENOMIC DNA]</scope>
    <source>
        <strain evidence="4 5">Neff</strain>
    </source>
</reference>
<proteinExistence type="inferred from homology"/>
<dbReference type="InterPro" id="IPR056729">
    <property type="entry name" value="GMPPB_C"/>
</dbReference>
<dbReference type="GeneID" id="14914571"/>
<evidence type="ECO:0000256" key="1">
    <source>
        <dbReference type="ARBA" id="ARBA00007274"/>
    </source>
</evidence>
<gene>
    <name evidence="4" type="ORF">ACA1_367300</name>
</gene>
<dbReference type="Gene3D" id="2.160.10.10">
    <property type="entry name" value="Hexapeptide repeat proteins"/>
    <property type="match status" value="1"/>
</dbReference>
<accession>L8GMA8</accession>
<dbReference type="InterPro" id="IPR029044">
    <property type="entry name" value="Nucleotide-diphossugar_trans"/>
</dbReference>
<evidence type="ECO:0000313" key="4">
    <source>
        <dbReference type="EMBL" id="ELR14097.1"/>
    </source>
</evidence>
<dbReference type="InterPro" id="IPR005835">
    <property type="entry name" value="NTP_transferase_dom"/>
</dbReference>
<name>L8GMA8_ACACF</name>
<dbReference type="PANTHER" id="PTHR22572">
    <property type="entry name" value="SUGAR-1-PHOSPHATE GUANYL TRANSFERASE"/>
    <property type="match status" value="1"/>
</dbReference>
<dbReference type="OrthoDB" id="285674at2759"/>
<dbReference type="KEGG" id="acan:ACA1_367300"/>
<sequence>MVGGPSKGTRFRPLSMEGFPKPLFPVGGKPMVYHHIKACCEIEGMKEIFLLGYNEEKEFQDFLQQMEKKFNIKISYLHEETELGTAGGLYKFREQILADGPESIFVLHCDIACPFPLKEMLAFHREKVRELGIVGTLLGSKVNPEYSHHYGCLVEDDQHRLQHYAEKPSTHVSDLINSGVYCFSPKIFDTIKDTAARLQSENSDLPAYLAEALVSIRSGAYLPNVANKLFRSNVWRVNKESVRLEQDILIPLSDKSQFCVFANNSFWRQIKNAGAPVYCNELYLDLFAKTNPSVLAPKAPNIRGNVIIHKTAQVHPTALLTCAGRLQQLGPNVTVGKNVKIGPGVRISHSIILDDAEIKDRACVSWSIIGWNSIVGPWSRVEGITNPTPDMYVNKIRKGICIVGRDSVIAPELIILNCIVMPHKTLTSSYTHEIVL</sequence>
<dbReference type="Pfam" id="PF00483">
    <property type="entry name" value="NTP_transferase"/>
    <property type="match status" value="1"/>
</dbReference>
<dbReference type="VEuPathDB" id="AmoebaDB:ACA1_367300"/>
<protein>
    <submittedName>
        <fullName evidence="4">GDPmannose pyrophosphorylase A isoform 3, putative</fullName>
    </submittedName>
</protein>
<feature type="domain" description="Mannose-1-phosphate guanyltransferase C-terminal" evidence="3">
    <location>
        <begin position="302"/>
        <end position="434"/>
    </location>
</feature>
<dbReference type="STRING" id="1257118.L8GMA8"/>
<dbReference type="OMA" id="MPVPNWW"/>
<comment type="similarity">
    <text evidence="1">Belongs to the transferase hexapeptide repeat family.</text>
</comment>
<evidence type="ECO:0000259" key="2">
    <source>
        <dbReference type="Pfam" id="PF00483"/>
    </source>
</evidence>
<feature type="domain" description="Nucleotidyl transferase" evidence="2">
    <location>
        <begin position="3"/>
        <end position="210"/>
    </location>
</feature>
<dbReference type="EMBL" id="KB008073">
    <property type="protein sequence ID" value="ELR14097.1"/>
    <property type="molecule type" value="Genomic_DNA"/>
</dbReference>
<dbReference type="RefSeq" id="XP_004336110.1">
    <property type="nucleotide sequence ID" value="XM_004336062.1"/>
</dbReference>
<dbReference type="InterPro" id="IPR050486">
    <property type="entry name" value="Mannose-1P_guanyltransferase"/>
</dbReference>
<dbReference type="SUPFAM" id="SSF53448">
    <property type="entry name" value="Nucleotide-diphospho-sugar transferases"/>
    <property type="match status" value="1"/>
</dbReference>
<dbReference type="Pfam" id="PF25087">
    <property type="entry name" value="GMPPB_C"/>
    <property type="match status" value="1"/>
</dbReference>
<dbReference type="Gene3D" id="3.90.550.10">
    <property type="entry name" value="Spore Coat Polysaccharide Biosynthesis Protein SpsA, Chain A"/>
    <property type="match status" value="1"/>
</dbReference>
<evidence type="ECO:0000313" key="5">
    <source>
        <dbReference type="Proteomes" id="UP000011083"/>
    </source>
</evidence>
<organism evidence="4 5">
    <name type="scientific">Acanthamoeba castellanii (strain ATCC 30010 / Neff)</name>
    <dbReference type="NCBI Taxonomy" id="1257118"/>
    <lineage>
        <taxon>Eukaryota</taxon>
        <taxon>Amoebozoa</taxon>
        <taxon>Discosea</taxon>
        <taxon>Longamoebia</taxon>
        <taxon>Centramoebida</taxon>
        <taxon>Acanthamoebidae</taxon>
        <taxon>Acanthamoeba</taxon>
    </lineage>
</organism>
<dbReference type="CDD" id="cd06428">
    <property type="entry name" value="M1P_guanylylT_A_like_N"/>
    <property type="match status" value="1"/>
</dbReference>
<evidence type="ECO:0000259" key="3">
    <source>
        <dbReference type="Pfam" id="PF25087"/>
    </source>
</evidence>
<keyword evidence="5" id="KW-1185">Reference proteome</keyword>
<dbReference type="Proteomes" id="UP000011083">
    <property type="component" value="Unassembled WGS sequence"/>
</dbReference>
<dbReference type="AlphaFoldDB" id="L8GMA8"/>